<feature type="compositionally biased region" description="Basic and acidic residues" evidence="1">
    <location>
        <begin position="157"/>
        <end position="173"/>
    </location>
</feature>
<dbReference type="AlphaFoldDB" id="A0A1I2LLZ3"/>
<feature type="region of interest" description="Disordered" evidence="1">
    <location>
        <begin position="204"/>
        <end position="233"/>
    </location>
</feature>
<dbReference type="Proteomes" id="UP000198897">
    <property type="component" value="Unassembled WGS sequence"/>
</dbReference>
<protein>
    <submittedName>
        <fullName evidence="2">Uncharacterized protein</fullName>
    </submittedName>
</protein>
<sequence>MVEEFGDFTNKYTDHHDGEEHWEGGPDEQGELCLGDASEQEKSDNQDFPETDEDCVHDLDKHYSNMGFDDLSCKSVGEVLNLMFQFGDHLEVFFEDEMVGRGGTFVETIDNIIIWMDCEENCNITDLRGPISIKKIGTKRNPKHKNEKNTNHTCDNQNDKKKKDKAENKEKGSRNKNVKNDQSGVNEELLNFVRLEKEGEINLYIEESSNDSEEGEKYTPQLETEEFQSEEKN</sequence>
<feature type="compositionally biased region" description="Basic residues" evidence="1">
    <location>
        <begin position="136"/>
        <end position="146"/>
    </location>
</feature>
<feature type="compositionally biased region" description="Acidic residues" evidence="1">
    <location>
        <begin position="223"/>
        <end position="233"/>
    </location>
</feature>
<keyword evidence="3" id="KW-1185">Reference proteome</keyword>
<proteinExistence type="predicted"/>
<name>A0A1I2LLZ3_9BACI</name>
<reference evidence="3" key="1">
    <citation type="submission" date="2016-10" db="EMBL/GenBank/DDBJ databases">
        <authorList>
            <person name="Varghese N."/>
            <person name="Submissions S."/>
        </authorList>
    </citation>
    <scope>NUCLEOTIDE SEQUENCE [LARGE SCALE GENOMIC DNA]</scope>
    <source>
        <strain evidence="3">FP5</strain>
    </source>
</reference>
<evidence type="ECO:0000313" key="3">
    <source>
        <dbReference type="Proteomes" id="UP000198897"/>
    </source>
</evidence>
<feature type="region of interest" description="Disordered" evidence="1">
    <location>
        <begin position="135"/>
        <end position="188"/>
    </location>
</feature>
<dbReference type="RefSeq" id="WP_089751476.1">
    <property type="nucleotide sequence ID" value="NZ_FOOG01000009.1"/>
</dbReference>
<organism evidence="2 3">
    <name type="scientific">Halobacillus alkaliphilus</name>
    <dbReference type="NCBI Taxonomy" id="396056"/>
    <lineage>
        <taxon>Bacteria</taxon>
        <taxon>Bacillati</taxon>
        <taxon>Bacillota</taxon>
        <taxon>Bacilli</taxon>
        <taxon>Bacillales</taxon>
        <taxon>Bacillaceae</taxon>
        <taxon>Halobacillus</taxon>
    </lineage>
</organism>
<dbReference type="OrthoDB" id="2943320at2"/>
<evidence type="ECO:0000256" key="1">
    <source>
        <dbReference type="SAM" id="MobiDB-lite"/>
    </source>
</evidence>
<feature type="region of interest" description="Disordered" evidence="1">
    <location>
        <begin position="1"/>
        <end position="52"/>
    </location>
</feature>
<feature type="compositionally biased region" description="Basic and acidic residues" evidence="1">
    <location>
        <begin position="12"/>
        <end position="24"/>
    </location>
</feature>
<dbReference type="EMBL" id="FOOG01000009">
    <property type="protein sequence ID" value="SFF80552.1"/>
    <property type="molecule type" value="Genomic_DNA"/>
</dbReference>
<evidence type="ECO:0000313" key="2">
    <source>
        <dbReference type="EMBL" id="SFF80552.1"/>
    </source>
</evidence>
<gene>
    <name evidence="2" type="ORF">SAMN05216353_109118</name>
</gene>
<accession>A0A1I2LLZ3</accession>